<evidence type="ECO:0000259" key="13">
    <source>
        <dbReference type="Pfam" id="PF08245"/>
    </source>
</evidence>
<evidence type="ECO:0000313" key="14">
    <source>
        <dbReference type="EMBL" id="SHL47921.1"/>
    </source>
</evidence>
<dbReference type="GO" id="GO:0004326">
    <property type="term" value="F:tetrahydrofolylpolyglutamate synthase activity"/>
    <property type="evidence" value="ECO:0007669"/>
    <property type="project" value="UniProtKB-EC"/>
</dbReference>
<organism evidence="14 15">
    <name type="scientific">Lacicoccus alkaliphilus DSM 16010</name>
    <dbReference type="NCBI Taxonomy" id="1123231"/>
    <lineage>
        <taxon>Bacteria</taxon>
        <taxon>Bacillati</taxon>
        <taxon>Bacillota</taxon>
        <taxon>Bacilli</taxon>
        <taxon>Bacillales</taxon>
        <taxon>Salinicoccaceae</taxon>
        <taxon>Lacicoccus</taxon>
    </lineage>
</organism>
<sequence>MNYQESLNWIHDQLKFGIKPGLERMHWMLDRLDSPEEKINGIHVVGTNGKGSTLNYMRSALNANGYTVGTFTSPYIEVFNERIAVDGNPVPDEVIAELATIVRPVSEMMEAETDFGKATEFEIITTMMFVYFGRISPVDFVVVEAGLGATYDSTNVFDPVMTLLTSIGLDHIEILGNSLIDITKDKSGVIKEGVPLIYNVADEHSREYVHKVLEEKKAKGVELDRDIMIFHRSDEFDFEYGAYDFENIQLKMIGAHQRENAALAMAALLELKDSGRLTLNLNKMVDAMEETVWGGRIEVLQESPLIIADGAHNNEAVEALAAAMEEHYSGRKITVLFSAVKGKPIAPMVDRLNDIADEFKVTEFEFFKSRPLDDIYEAVSHPRKEKVPDYEKFIADFDGDLLLITGSLYFISNVKQFFSGHQGS</sequence>
<dbReference type="Pfam" id="PF08245">
    <property type="entry name" value="Mur_ligase_M"/>
    <property type="match status" value="1"/>
</dbReference>
<evidence type="ECO:0000256" key="4">
    <source>
        <dbReference type="ARBA" id="ARBA00022598"/>
    </source>
</evidence>
<dbReference type="SUPFAM" id="SSF53623">
    <property type="entry name" value="MurD-like peptide ligases, catalytic domain"/>
    <property type="match status" value="1"/>
</dbReference>
<dbReference type="InterPro" id="IPR036615">
    <property type="entry name" value="Mur_ligase_C_dom_sf"/>
</dbReference>
<evidence type="ECO:0000259" key="12">
    <source>
        <dbReference type="Pfam" id="PF02875"/>
    </source>
</evidence>
<dbReference type="AlphaFoldDB" id="A0A1M7AYY4"/>
<keyword evidence="4 11" id="KW-0436">Ligase</keyword>
<evidence type="ECO:0000256" key="11">
    <source>
        <dbReference type="PIRNR" id="PIRNR001563"/>
    </source>
</evidence>
<feature type="domain" description="Mur ligase C-terminal" evidence="12">
    <location>
        <begin position="295"/>
        <end position="407"/>
    </location>
</feature>
<dbReference type="STRING" id="1123231.SAMN02745189_00294"/>
<evidence type="ECO:0000256" key="9">
    <source>
        <dbReference type="ARBA" id="ARBA00030592"/>
    </source>
</evidence>
<reference evidence="14 15" key="1">
    <citation type="submission" date="2016-11" db="EMBL/GenBank/DDBJ databases">
        <authorList>
            <person name="Jaros S."/>
            <person name="Januszkiewicz K."/>
            <person name="Wedrychowicz H."/>
        </authorList>
    </citation>
    <scope>NUCLEOTIDE SEQUENCE [LARGE SCALE GENOMIC DNA]</scope>
    <source>
        <strain evidence="14 15">DSM 16010</strain>
    </source>
</reference>
<comment type="similarity">
    <text evidence="2 11">Belongs to the folylpolyglutamate synthase family.</text>
</comment>
<dbReference type="OrthoDB" id="9809356at2"/>
<dbReference type="PANTHER" id="PTHR11136">
    <property type="entry name" value="FOLYLPOLYGLUTAMATE SYNTHASE-RELATED"/>
    <property type="match status" value="1"/>
</dbReference>
<dbReference type="Proteomes" id="UP000184206">
    <property type="component" value="Unassembled WGS sequence"/>
</dbReference>
<keyword evidence="15" id="KW-1185">Reference proteome</keyword>
<keyword evidence="5" id="KW-0479">Metal-binding</keyword>
<dbReference type="InterPro" id="IPR013221">
    <property type="entry name" value="Mur_ligase_cen"/>
</dbReference>
<dbReference type="GO" id="GO:0005737">
    <property type="term" value="C:cytoplasm"/>
    <property type="evidence" value="ECO:0007669"/>
    <property type="project" value="TreeGrafter"/>
</dbReference>
<evidence type="ECO:0000256" key="10">
    <source>
        <dbReference type="ARBA" id="ARBA00047493"/>
    </source>
</evidence>
<proteinExistence type="inferred from homology"/>
<dbReference type="InterPro" id="IPR001645">
    <property type="entry name" value="Folylpolyglutamate_synth"/>
</dbReference>
<dbReference type="Gene3D" id="3.90.190.20">
    <property type="entry name" value="Mur ligase, C-terminal domain"/>
    <property type="match status" value="1"/>
</dbReference>
<evidence type="ECO:0000256" key="5">
    <source>
        <dbReference type="ARBA" id="ARBA00022723"/>
    </source>
</evidence>
<keyword evidence="6 11" id="KW-0547">Nucleotide-binding</keyword>
<evidence type="ECO:0000256" key="7">
    <source>
        <dbReference type="ARBA" id="ARBA00022840"/>
    </source>
</evidence>
<keyword evidence="8" id="KW-0460">Magnesium</keyword>
<feature type="domain" description="Mur ligase central" evidence="13">
    <location>
        <begin position="44"/>
        <end position="267"/>
    </location>
</feature>
<dbReference type="GO" id="GO:0005524">
    <property type="term" value="F:ATP binding"/>
    <property type="evidence" value="ECO:0007669"/>
    <property type="project" value="UniProtKB-KW"/>
</dbReference>
<evidence type="ECO:0000256" key="2">
    <source>
        <dbReference type="ARBA" id="ARBA00008276"/>
    </source>
</evidence>
<dbReference type="FunFam" id="3.40.1190.10:FF:000011">
    <property type="entry name" value="Folylpolyglutamate synthase/dihydrofolate synthase"/>
    <property type="match status" value="1"/>
</dbReference>
<keyword evidence="7 11" id="KW-0067">ATP-binding</keyword>
<dbReference type="Gene3D" id="3.40.1190.10">
    <property type="entry name" value="Mur-like, catalytic domain"/>
    <property type="match status" value="1"/>
</dbReference>
<protein>
    <recommendedName>
        <fullName evidence="3">tetrahydrofolate synthase</fullName>
        <ecNumber evidence="3">6.3.2.17</ecNumber>
    </recommendedName>
    <alternativeName>
        <fullName evidence="9">Tetrahydrofolylpolyglutamate synthase</fullName>
    </alternativeName>
</protein>
<dbReference type="InterPro" id="IPR036565">
    <property type="entry name" value="Mur-like_cat_sf"/>
</dbReference>
<accession>A0A1M7AYY4</accession>
<dbReference type="Pfam" id="PF02875">
    <property type="entry name" value="Mur_ligase_C"/>
    <property type="match status" value="1"/>
</dbReference>
<evidence type="ECO:0000256" key="1">
    <source>
        <dbReference type="ARBA" id="ARBA00001946"/>
    </source>
</evidence>
<dbReference type="SUPFAM" id="SSF53244">
    <property type="entry name" value="MurD-like peptide ligases, peptide-binding domain"/>
    <property type="match status" value="1"/>
</dbReference>
<evidence type="ECO:0000256" key="6">
    <source>
        <dbReference type="ARBA" id="ARBA00022741"/>
    </source>
</evidence>
<dbReference type="EMBL" id="FRCF01000002">
    <property type="protein sequence ID" value="SHL47921.1"/>
    <property type="molecule type" value="Genomic_DNA"/>
</dbReference>
<dbReference type="InterPro" id="IPR004101">
    <property type="entry name" value="Mur_ligase_C"/>
</dbReference>
<dbReference type="PANTHER" id="PTHR11136:SF0">
    <property type="entry name" value="DIHYDROFOLATE SYNTHETASE-RELATED"/>
    <property type="match status" value="1"/>
</dbReference>
<name>A0A1M7AYY4_9BACL</name>
<dbReference type="RefSeq" id="WP_072707610.1">
    <property type="nucleotide sequence ID" value="NZ_FRCF01000002.1"/>
</dbReference>
<comment type="catalytic activity">
    <reaction evidence="10">
        <text>(6S)-5,6,7,8-tetrahydrofolyl-(gamma-L-Glu)(n) + L-glutamate + ATP = (6S)-5,6,7,8-tetrahydrofolyl-(gamma-L-Glu)(n+1) + ADP + phosphate + H(+)</text>
        <dbReference type="Rhea" id="RHEA:10580"/>
        <dbReference type="Rhea" id="RHEA-COMP:14738"/>
        <dbReference type="Rhea" id="RHEA-COMP:14740"/>
        <dbReference type="ChEBI" id="CHEBI:15378"/>
        <dbReference type="ChEBI" id="CHEBI:29985"/>
        <dbReference type="ChEBI" id="CHEBI:30616"/>
        <dbReference type="ChEBI" id="CHEBI:43474"/>
        <dbReference type="ChEBI" id="CHEBI:141005"/>
        <dbReference type="ChEBI" id="CHEBI:456216"/>
        <dbReference type="EC" id="6.3.2.17"/>
    </reaction>
</comment>
<gene>
    <name evidence="14" type="ORF">SAMN02745189_00294</name>
</gene>
<dbReference type="GO" id="GO:0008841">
    <property type="term" value="F:dihydrofolate synthase activity"/>
    <property type="evidence" value="ECO:0007669"/>
    <property type="project" value="TreeGrafter"/>
</dbReference>
<comment type="cofactor">
    <cofactor evidence="1">
        <name>Mg(2+)</name>
        <dbReference type="ChEBI" id="CHEBI:18420"/>
    </cofactor>
</comment>
<dbReference type="NCBIfam" id="TIGR01499">
    <property type="entry name" value="folC"/>
    <property type="match status" value="1"/>
</dbReference>
<dbReference type="EC" id="6.3.2.17" evidence="3"/>
<evidence type="ECO:0000256" key="8">
    <source>
        <dbReference type="ARBA" id="ARBA00022842"/>
    </source>
</evidence>
<evidence type="ECO:0000313" key="15">
    <source>
        <dbReference type="Proteomes" id="UP000184206"/>
    </source>
</evidence>
<evidence type="ECO:0000256" key="3">
    <source>
        <dbReference type="ARBA" id="ARBA00013025"/>
    </source>
</evidence>
<dbReference type="GO" id="GO:0046872">
    <property type="term" value="F:metal ion binding"/>
    <property type="evidence" value="ECO:0007669"/>
    <property type="project" value="UniProtKB-KW"/>
</dbReference>
<dbReference type="PIRSF" id="PIRSF001563">
    <property type="entry name" value="Folylpolyglu_synth"/>
    <property type="match status" value="1"/>
</dbReference>